<evidence type="ECO:0000259" key="5">
    <source>
        <dbReference type="PROSITE" id="PS50931"/>
    </source>
</evidence>
<keyword evidence="7" id="KW-1185">Reference proteome</keyword>
<proteinExistence type="inferred from homology"/>
<evidence type="ECO:0000256" key="3">
    <source>
        <dbReference type="ARBA" id="ARBA00023125"/>
    </source>
</evidence>
<keyword evidence="4" id="KW-0804">Transcription</keyword>
<keyword evidence="3 6" id="KW-0238">DNA-binding</keyword>
<comment type="similarity">
    <text evidence="1">Belongs to the LysR transcriptional regulatory family.</text>
</comment>
<dbReference type="PROSITE" id="PS50931">
    <property type="entry name" value="HTH_LYSR"/>
    <property type="match status" value="1"/>
</dbReference>
<name>A0ABT9SDC7_9BURK</name>
<dbReference type="SUPFAM" id="SSF46785">
    <property type="entry name" value="Winged helix' DNA-binding domain"/>
    <property type="match status" value="1"/>
</dbReference>
<gene>
    <name evidence="6" type="ORF">J2W36_004643</name>
</gene>
<dbReference type="Gene3D" id="3.40.190.290">
    <property type="match status" value="1"/>
</dbReference>
<dbReference type="InterPro" id="IPR005119">
    <property type="entry name" value="LysR_subst-bd"/>
</dbReference>
<dbReference type="EMBL" id="JAUSRO010000018">
    <property type="protein sequence ID" value="MDP9902366.1"/>
    <property type="molecule type" value="Genomic_DNA"/>
</dbReference>
<evidence type="ECO:0000313" key="7">
    <source>
        <dbReference type="Proteomes" id="UP001226867"/>
    </source>
</evidence>
<feature type="domain" description="HTH lysR-type" evidence="5">
    <location>
        <begin position="1"/>
        <end position="59"/>
    </location>
</feature>
<protein>
    <submittedName>
        <fullName evidence="6">DNA-binding transcriptional LysR family regulator</fullName>
    </submittedName>
</protein>
<dbReference type="PANTHER" id="PTHR30537:SF3">
    <property type="entry name" value="TRANSCRIPTIONAL REGULATORY PROTEIN"/>
    <property type="match status" value="1"/>
</dbReference>
<evidence type="ECO:0000313" key="6">
    <source>
        <dbReference type="EMBL" id="MDP9902366.1"/>
    </source>
</evidence>
<dbReference type="InterPro" id="IPR036390">
    <property type="entry name" value="WH_DNA-bd_sf"/>
</dbReference>
<reference evidence="6 7" key="1">
    <citation type="submission" date="2023-07" db="EMBL/GenBank/DDBJ databases">
        <title>Sorghum-associated microbial communities from plants grown in Nebraska, USA.</title>
        <authorList>
            <person name="Schachtman D."/>
        </authorList>
    </citation>
    <scope>NUCLEOTIDE SEQUENCE [LARGE SCALE GENOMIC DNA]</scope>
    <source>
        <strain evidence="6 7">DS1607</strain>
    </source>
</reference>
<dbReference type="PANTHER" id="PTHR30537">
    <property type="entry name" value="HTH-TYPE TRANSCRIPTIONAL REGULATOR"/>
    <property type="match status" value="1"/>
</dbReference>
<dbReference type="RefSeq" id="WP_307692118.1">
    <property type="nucleotide sequence ID" value="NZ_JAUSRO010000018.1"/>
</dbReference>
<evidence type="ECO:0000256" key="1">
    <source>
        <dbReference type="ARBA" id="ARBA00009437"/>
    </source>
</evidence>
<organism evidence="6 7">
    <name type="scientific">Variovorax ginsengisoli</name>
    <dbReference type="NCBI Taxonomy" id="363844"/>
    <lineage>
        <taxon>Bacteria</taxon>
        <taxon>Pseudomonadati</taxon>
        <taxon>Pseudomonadota</taxon>
        <taxon>Betaproteobacteria</taxon>
        <taxon>Burkholderiales</taxon>
        <taxon>Comamonadaceae</taxon>
        <taxon>Variovorax</taxon>
    </lineage>
</organism>
<dbReference type="Proteomes" id="UP001226867">
    <property type="component" value="Unassembled WGS sequence"/>
</dbReference>
<keyword evidence="2" id="KW-0805">Transcription regulation</keyword>
<accession>A0ABT9SDC7</accession>
<dbReference type="GO" id="GO:0003677">
    <property type="term" value="F:DNA binding"/>
    <property type="evidence" value="ECO:0007669"/>
    <property type="project" value="UniProtKB-KW"/>
</dbReference>
<evidence type="ECO:0000256" key="2">
    <source>
        <dbReference type="ARBA" id="ARBA00023015"/>
    </source>
</evidence>
<dbReference type="InterPro" id="IPR000847">
    <property type="entry name" value="LysR_HTH_N"/>
</dbReference>
<dbReference type="Pfam" id="PF03466">
    <property type="entry name" value="LysR_substrate"/>
    <property type="match status" value="1"/>
</dbReference>
<dbReference type="InterPro" id="IPR036388">
    <property type="entry name" value="WH-like_DNA-bd_sf"/>
</dbReference>
<dbReference type="Gene3D" id="1.10.10.10">
    <property type="entry name" value="Winged helix-like DNA-binding domain superfamily/Winged helix DNA-binding domain"/>
    <property type="match status" value="1"/>
</dbReference>
<evidence type="ECO:0000256" key="4">
    <source>
        <dbReference type="ARBA" id="ARBA00023163"/>
    </source>
</evidence>
<comment type="caution">
    <text evidence="6">The sequence shown here is derived from an EMBL/GenBank/DDBJ whole genome shotgun (WGS) entry which is preliminary data.</text>
</comment>
<sequence length="286" mass="31247">MPAWDDVRFFLAVAREGSLSGAARTLQVEHSTVARRVGALEASFGVRLFDRLPRSWALTSEGAALIAPAERLEHEGLAFGRAATSATSLQGTVRISAPPVFASQFLVPRLARRTDRWKGIDLDLVGEVRTANLHRREADLSLRFMRPSEPGLAARKLGVLSFHVFAAPAWLARAEAEWCFLGYGNPLSDVPHQQLLARMAGDRPFILKSNDLAAIHRACRDGMGLAMLPSFLVHTDDGLVKVPGVDGPILREIWCVVHPDVRRSPRVRLMADLIAELVAEGSAILA</sequence>
<dbReference type="InterPro" id="IPR058163">
    <property type="entry name" value="LysR-type_TF_proteobact-type"/>
</dbReference>
<dbReference type="Pfam" id="PF00126">
    <property type="entry name" value="HTH_1"/>
    <property type="match status" value="1"/>
</dbReference>
<dbReference type="SUPFAM" id="SSF53850">
    <property type="entry name" value="Periplasmic binding protein-like II"/>
    <property type="match status" value="1"/>
</dbReference>